<evidence type="ECO:0000313" key="1">
    <source>
        <dbReference type="EMBL" id="SVD39191.1"/>
    </source>
</evidence>
<organism evidence="1">
    <name type="scientific">marine metagenome</name>
    <dbReference type="NCBI Taxonomy" id="408172"/>
    <lineage>
        <taxon>unclassified sequences</taxon>
        <taxon>metagenomes</taxon>
        <taxon>ecological metagenomes</taxon>
    </lineage>
</organism>
<dbReference type="EMBL" id="UINC01147710">
    <property type="protein sequence ID" value="SVD39191.1"/>
    <property type="molecule type" value="Genomic_DNA"/>
</dbReference>
<accession>A0A382UZU4</accession>
<proteinExistence type="predicted"/>
<protein>
    <submittedName>
        <fullName evidence="1">Uncharacterized protein</fullName>
    </submittedName>
</protein>
<sequence length="65" mass="7735">ISSQAKKMIQKIISGGNIIKHLLDKFLFLLPFVYKFWQTSISFVAYRLKIYTKTVILYFQTFQNL</sequence>
<dbReference type="AlphaFoldDB" id="A0A382UZU4"/>
<name>A0A382UZU4_9ZZZZ</name>
<feature type="non-terminal residue" evidence="1">
    <location>
        <position position="1"/>
    </location>
</feature>
<gene>
    <name evidence="1" type="ORF">METZ01_LOCUS392045</name>
</gene>
<reference evidence="1" key="1">
    <citation type="submission" date="2018-05" db="EMBL/GenBank/DDBJ databases">
        <authorList>
            <person name="Lanie J.A."/>
            <person name="Ng W.-L."/>
            <person name="Kazmierczak K.M."/>
            <person name="Andrzejewski T.M."/>
            <person name="Davidsen T.M."/>
            <person name="Wayne K.J."/>
            <person name="Tettelin H."/>
            <person name="Glass J.I."/>
            <person name="Rusch D."/>
            <person name="Podicherti R."/>
            <person name="Tsui H.-C.T."/>
            <person name="Winkler M.E."/>
        </authorList>
    </citation>
    <scope>NUCLEOTIDE SEQUENCE</scope>
</reference>